<organism evidence="1 2">
    <name type="scientific">Anas platyrhynchos</name>
    <name type="common">Mallard</name>
    <name type="synonym">Anas boschas</name>
    <dbReference type="NCBI Taxonomy" id="8839"/>
    <lineage>
        <taxon>Eukaryota</taxon>
        <taxon>Metazoa</taxon>
        <taxon>Chordata</taxon>
        <taxon>Craniata</taxon>
        <taxon>Vertebrata</taxon>
        <taxon>Euteleostomi</taxon>
        <taxon>Archelosauria</taxon>
        <taxon>Archosauria</taxon>
        <taxon>Dinosauria</taxon>
        <taxon>Saurischia</taxon>
        <taxon>Theropoda</taxon>
        <taxon>Coelurosauria</taxon>
        <taxon>Aves</taxon>
        <taxon>Neognathae</taxon>
        <taxon>Galloanserae</taxon>
        <taxon>Anseriformes</taxon>
        <taxon>Anatidae</taxon>
        <taxon>Anatinae</taxon>
        <taxon>Anas</taxon>
    </lineage>
</organism>
<sequence length="103" mass="11027">MLLLENFTNTQVLFQQPNLCSTYRNSLQVHRPSGLLAGSADSSLHSCAAFQASLQLSAQTLHIQKPLAIQVTLGTEPSHCSSMVCGSGYFTGYHSYAAGCFDG</sequence>
<reference evidence="1" key="3">
    <citation type="submission" date="2025-09" db="UniProtKB">
        <authorList>
            <consortium name="Ensembl"/>
        </authorList>
    </citation>
    <scope>IDENTIFICATION</scope>
</reference>
<accession>A0A8B9TJG4</accession>
<dbReference type="Ensembl" id="ENSAPLT00020024167.1">
    <property type="protein sequence ID" value="ENSAPLP00020022381.1"/>
    <property type="gene ID" value="ENSAPLG00020015615.1"/>
</dbReference>
<evidence type="ECO:0000313" key="1">
    <source>
        <dbReference type="Ensembl" id="ENSAPLP00020022381.1"/>
    </source>
</evidence>
<dbReference type="AlphaFoldDB" id="A0A8B9TJG4"/>
<proteinExistence type="predicted"/>
<name>A0A8B9TJG4_ANAPL</name>
<reference evidence="1" key="1">
    <citation type="submission" date="2019-08" db="EMBL/GenBank/DDBJ databases">
        <title>Three high-quality genomes provides insights into domestication of ducks.</title>
        <authorList>
            <person name="Hou Z.C."/>
            <person name="Zhu F."/>
            <person name="Yin Z.T."/>
            <person name="Zhang F."/>
        </authorList>
    </citation>
    <scope>NUCLEOTIDE SEQUENCE [LARGE SCALE GENOMIC DNA]</scope>
</reference>
<reference evidence="1" key="2">
    <citation type="submission" date="2025-08" db="UniProtKB">
        <authorList>
            <consortium name="Ensembl"/>
        </authorList>
    </citation>
    <scope>IDENTIFICATION</scope>
</reference>
<protein>
    <submittedName>
        <fullName evidence="1">Uncharacterized protein</fullName>
    </submittedName>
</protein>
<evidence type="ECO:0000313" key="2">
    <source>
        <dbReference type="Proteomes" id="UP000694400"/>
    </source>
</evidence>
<dbReference type="Proteomes" id="UP000694400">
    <property type="component" value="Chromosome 14"/>
</dbReference>